<feature type="chain" id="PRO_5045678582" description="Acid phosphatase" evidence="3">
    <location>
        <begin position="20"/>
        <end position="243"/>
    </location>
</feature>
<evidence type="ECO:0000313" key="5">
    <source>
        <dbReference type="EMBL" id="GLQ95439.1"/>
    </source>
</evidence>
<dbReference type="SMART" id="SM00014">
    <property type="entry name" value="acidPPc"/>
    <property type="match status" value="1"/>
</dbReference>
<keyword evidence="2" id="KW-0378">Hydrolase</keyword>
<dbReference type="EC" id="3.1.3.2" evidence="2"/>
<dbReference type="Proteomes" id="UP001156670">
    <property type="component" value="Unassembled WGS sequence"/>
</dbReference>
<dbReference type="InterPro" id="IPR036938">
    <property type="entry name" value="PAP2/HPO_sf"/>
</dbReference>
<comment type="caution">
    <text evidence="5">The sequence shown here is derived from an EMBL/GenBank/DDBJ whole genome shotgun (WGS) entry which is preliminary data.</text>
</comment>
<name>A0ABQ5XWK1_9GAMM</name>
<evidence type="ECO:0000313" key="6">
    <source>
        <dbReference type="Proteomes" id="UP001156670"/>
    </source>
</evidence>
<dbReference type="Gene3D" id="1.20.144.10">
    <property type="entry name" value="Phosphatidic acid phosphatase type 2/haloperoxidase"/>
    <property type="match status" value="1"/>
</dbReference>
<dbReference type="InterPro" id="IPR001011">
    <property type="entry name" value="Acid_Pase_classA_bac"/>
</dbReference>
<dbReference type="PIRSF" id="PIRSF000897">
    <property type="entry name" value="Acid_Ptase_ClsA"/>
    <property type="match status" value="1"/>
</dbReference>
<feature type="signal peptide" evidence="3">
    <location>
        <begin position="1"/>
        <end position="19"/>
    </location>
</feature>
<evidence type="ECO:0000256" key="2">
    <source>
        <dbReference type="PIRNR" id="PIRNR000897"/>
    </source>
</evidence>
<accession>A0ABQ5XWK1</accession>
<comment type="catalytic activity">
    <reaction evidence="1">
        <text>di-trans,octa-cis-undecaprenyl diphosphate + H2O = di-trans,octa-cis-undecaprenyl phosphate + phosphate + H(+)</text>
        <dbReference type="Rhea" id="RHEA:28094"/>
        <dbReference type="ChEBI" id="CHEBI:15377"/>
        <dbReference type="ChEBI" id="CHEBI:15378"/>
        <dbReference type="ChEBI" id="CHEBI:43474"/>
        <dbReference type="ChEBI" id="CHEBI:58405"/>
        <dbReference type="ChEBI" id="CHEBI:60392"/>
        <dbReference type="EC" id="3.6.1.27"/>
    </reaction>
</comment>
<evidence type="ECO:0000256" key="3">
    <source>
        <dbReference type="SAM" id="SignalP"/>
    </source>
</evidence>
<feature type="domain" description="Phosphatidic acid phosphatase type 2/haloperoxidase" evidence="4">
    <location>
        <begin position="90"/>
        <end position="203"/>
    </location>
</feature>
<evidence type="ECO:0000259" key="4">
    <source>
        <dbReference type="SMART" id="SM00014"/>
    </source>
</evidence>
<proteinExistence type="inferred from homology"/>
<reference evidence="6" key="1">
    <citation type="journal article" date="2019" name="Int. J. Syst. Evol. Microbiol.">
        <title>The Global Catalogue of Microorganisms (GCM) 10K type strain sequencing project: providing services to taxonomists for standard genome sequencing and annotation.</title>
        <authorList>
            <consortium name="The Broad Institute Genomics Platform"/>
            <consortium name="The Broad Institute Genome Sequencing Center for Infectious Disease"/>
            <person name="Wu L."/>
            <person name="Ma J."/>
        </authorList>
    </citation>
    <scope>NUCLEOTIDE SEQUENCE [LARGE SCALE GENOMIC DNA]</scope>
    <source>
        <strain evidence="6">NBRC 111980</strain>
    </source>
</reference>
<comment type="similarity">
    <text evidence="2">Belongs to the class A bacterial acid phosphatase family.</text>
</comment>
<dbReference type="CDD" id="cd03397">
    <property type="entry name" value="PAP2_acid_phosphatase"/>
    <property type="match status" value="1"/>
</dbReference>
<dbReference type="EMBL" id="BSOB01000061">
    <property type="protein sequence ID" value="GLQ95439.1"/>
    <property type="molecule type" value="Genomic_DNA"/>
</dbReference>
<keyword evidence="6" id="KW-1185">Reference proteome</keyword>
<dbReference type="Pfam" id="PF01569">
    <property type="entry name" value="PAP2"/>
    <property type="match status" value="1"/>
</dbReference>
<organism evidence="5 6">
    <name type="scientific">Dyella acidisoli</name>
    <dbReference type="NCBI Taxonomy" id="1867834"/>
    <lineage>
        <taxon>Bacteria</taxon>
        <taxon>Pseudomonadati</taxon>
        <taxon>Pseudomonadota</taxon>
        <taxon>Gammaproteobacteria</taxon>
        <taxon>Lysobacterales</taxon>
        <taxon>Rhodanobacteraceae</taxon>
        <taxon>Dyella</taxon>
    </lineage>
</organism>
<dbReference type="InterPro" id="IPR000326">
    <property type="entry name" value="PAP2/HPO"/>
</dbReference>
<keyword evidence="3" id="KW-0732">Signal</keyword>
<comment type="catalytic activity">
    <reaction evidence="2">
        <text>a phosphate monoester + H2O = an alcohol + phosphate</text>
        <dbReference type="Rhea" id="RHEA:15017"/>
        <dbReference type="ChEBI" id="CHEBI:15377"/>
        <dbReference type="ChEBI" id="CHEBI:30879"/>
        <dbReference type="ChEBI" id="CHEBI:43474"/>
        <dbReference type="ChEBI" id="CHEBI:67140"/>
        <dbReference type="EC" id="3.1.3.2"/>
    </reaction>
</comment>
<gene>
    <name evidence="5" type="ORF">GCM10007901_43940</name>
</gene>
<dbReference type="RefSeq" id="WP_284323116.1">
    <property type="nucleotide sequence ID" value="NZ_BSOB01000061.1"/>
</dbReference>
<dbReference type="PRINTS" id="PR00483">
    <property type="entry name" value="BACPHPHTASE"/>
</dbReference>
<dbReference type="PANTHER" id="PTHR14969">
    <property type="entry name" value="SPHINGOSINE-1-PHOSPHATE PHOSPHOHYDROLASE"/>
    <property type="match status" value="1"/>
</dbReference>
<dbReference type="SUPFAM" id="SSF48317">
    <property type="entry name" value="Acid phosphatase/Vanadium-dependent haloperoxidase"/>
    <property type="match status" value="1"/>
</dbReference>
<evidence type="ECO:0000256" key="1">
    <source>
        <dbReference type="ARBA" id="ARBA00047594"/>
    </source>
</evidence>
<dbReference type="PANTHER" id="PTHR14969:SF60">
    <property type="entry name" value="NON-SPECIFIC ACID PHOSPHATASE"/>
    <property type="match status" value="1"/>
</dbReference>
<sequence length="243" mass="26176">MKRFALLLPLLLIGQPALADNGIPAVVEVSNLLPPPPAAGSAAAQHDLNIVLVTQASRSTQDMAAAKADTERSVFRFADVLGSSMQPAALPKTAAFFERVATLDKASVKTAKLYWKRPRPSVVSDQVHPLSKEKPDDWSYPSGHATFGYSAAVLLANMLPEKRVEIFARADLYAQHRIVMGAHFPTDLEAGKLAGTVIAAQILRDPQWQSDYNAARDELRRVLGLSATPNAKPVVAAPVLQNP</sequence>
<protein>
    <recommendedName>
        <fullName evidence="2">Acid phosphatase</fullName>
        <ecNumber evidence="2">3.1.3.2</ecNumber>
    </recommendedName>
</protein>